<keyword evidence="5 7" id="KW-1133">Transmembrane helix</keyword>
<feature type="transmembrane region" description="Helical" evidence="7">
    <location>
        <begin position="160"/>
        <end position="177"/>
    </location>
</feature>
<dbReference type="EMBL" id="CP051128">
    <property type="protein sequence ID" value="QIZ10356.1"/>
    <property type="molecule type" value="Genomic_DNA"/>
</dbReference>
<evidence type="ECO:0000256" key="5">
    <source>
        <dbReference type="ARBA" id="ARBA00022989"/>
    </source>
</evidence>
<evidence type="ECO:0000256" key="4">
    <source>
        <dbReference type="ARBA" id="ARBA00022692"/>
    </source>
</evidence>
<evidence type="ECO:0000313" key="9">
    <source>
        <dbReference type="EMBL" id="QIZ10356.1"/>
    </source>
</evidence>
<evidence type="ECO:0000256" key="7">
    <source>
        <dbReference type="RuleBase" id="RU363032"/>
    </source>
</evidence>
<feature type="transmembrane region" description="Helical" evidence="7">
    <location>
        <begin position="262"/>
        <end position="282"/>
    </location>
</feature>
<dbReference type="Proteomes" id="UP000501868">
    <property type="component" value="Chromosome"/>
</dbReference>
<dbReference type="GO" id="GO:0055085">
    <property type="term" value="P:transmembrane transport"/>
    <property type="evidence" value="ECO:0007669"/>
    <property type="project" value="InterPro"/>
</dbReference>
<feature type="transmembrane region" description="Helical" evidence="7">
    <location>
        <begin position="207"/>
        <end position="225"/>
    </location>
</feature>
<organism evidence="9 10">
    <name type="scientific">Priestia megaterium</name>
    <name type="common">Bacillus megaterium</name>
    <dbReference type="NCBI Taxonomy" id="1404"/>
    <lineage>
        <taxon>Bacteria</taxon>
        <taxon>Bacillati</taxon>
        <taxon>Bacillota</taxon>
        <taxon>Bacilli</taxon>
        <taxon>Bacillales</taxon>
        <taxon>Bacillaceae</taxon>
        <taxon>Priestia</taxon>
    </lineage>
</organism>
<dbReference type="PANTHER" id="PTHR43744:SF8">
    <property type="entry name" value="SN-GLYCEROL-3-PHOSPHATE TRANSPORT SYSTEM PERMEASE PROTEIN UGPE"/>
    <property type="match status" value="1"/>
</dbReference>
<dbReference type="InterPro" id="IPR035906">
    <property type="entry name" value="MetI-like_sf"/>
</dbReference>
<feature type="domain" description="ABC transmembrane type-1" evidence="8">
    <location>
        <begin position="92"/>
        <end position="282"/>
    </location>
</feature>
<dbReference type="InterPro" id="IPR000515">
    <property type="entry name" value="MetI-like"/>
</dbReference>
<evidence type="ECO:0000256" key="6">
    <source>
        <dbReference type="ARBA" id="ARBA00023136"/>
    </source>
</evidence>
<evidence type="ECO:0000256" key="1">
    <source>
        <dbReference type="ARBA" id="ARBA00004651"/>
    </source>
</evidence>
<protein>
    <submittedName>
        <fullName evidence="9">Carbohydrate ABC transporter permease</fullName>
    </submittedName>
</protein>
<feature type="transmembrane region" description="Helical" evidence="7">
    <location>
        <begin position="127"/>
        <end position="148"/>
    </location>
</feature>
<dbReference type="Pfam" id="PF00528">
    <property type="entry name" value="BPD_transp_1"/>
    <property type="match status" value="1"/>
</dbReference>
<dbReference type="PROSITE" id="PS50928">
    <property type="entry name" value="ABC_TM1"/>
    <property type="match status" value="1"/>
</dbReference>
<feature type="transmembrane region" description="Helical" evidence="7">
    <location>
        <begin position="92"/>
        <end position="115"/>
    </location>
</feature>
<keyword evidence="3" id="KW-1003">Cell membrane</keyword>
<name>A0A6H1P9V3_PRIMG</name>
<reference evidence="9 10" key="2">
    <citation type="submission" date="2020-04" db="EMBL/GenBank/DDBJ databases">
        <authorList>
            <person name="Fomenkov A."/>
            <person name="Anton B.P."/>
            <person name="Roberts R.J."/>
        </authorList>
    </citation>
    <scope>NUCLEOTIDE SEQUENCE [LARGE SCALE GENOMIC DNA]</scope>
    <source>
        <strain evidence="9 10">S2</strain>
    </source>
</reference>
<comment type="similarity">
    <text evidence="7">Belongs to the binding-protein-dependent transport system permease family.</text>
</comment>
<keyword evidence="2 7" id="KW-0813">Transport</keyword>
<keyword evidence="6 7" id="KW-0472">Membrane</keyword>
<evidence type="ECO:0000256" key="3">
    <source>
        <dbReference type="ARBA" id="ARBA00022475"/>
    </source>
</evidence>
<dbReference type="GO" id="GO:0005886">
    <property type="term" value="C:plasma membrane"/>
    <property type="evidence" value="ECO:0007669"/>
    <property type="project" value="UniProtKB-SubCell"/>
</dbReference>
<gene>
    <name evidence="9" type="ORF">HFZ78_29620</name>
</gene>
<reference evidence="9 10" key="1">
    <citation type="submission" date="2020-04" db="EMBL/GenBank/DDBJ databases">
        <title>Genome-Wide Identification of 5-Methylcytosine Sites in Bacterial Genomes By High-Throughput Sequencing of MspJI Restriction Fragments.</title>
        <authorList>
            <person name="Wu V."/>
        </authorList>
    </citation>
    <scope>NUCLEOTIDE SEQUENCE [LARGE SCALE GENOMIC DNA]</scope>
    <source>
        <strain evidence="9 10">S2</strain>
    </source>
</reference>
<dbReference type="PANTHER" id="PTHR43744">
    <property type="entry name" value="ABC TRANSPORTER PERMEASE PROTEIN MG189-RELATED-RELATED"/>
    <property type="match status" value="1"/>
</dbReference>
<comment type="subcellular location">
    <subcellularLocation>
        <location evidence="1 7">Cell membrane</location>
        <topology evidence="1 7">Multi-pass membrane protein</topology>
    </subcellularLocation>
</comment>
<dbReference type="Gene3D" id="1.10.3720.10">
    <property type="entry name" value="MetI-like"/>
    <property type="match status" value="1"/>
</dbReference>
<dbReference type="CDD" id="cd06261">
    <property type="entry name" value="TM_PBP2"/>
    <property type="match status" value="1"/>
</dbReference>
<evidence type="ECO:0000259" key="8">
    <source>
        <dbReference type="PROSITE" id="PS50928"/>
    </source>
</evidence>
<sequence length="297" mass="32835">MKASNSIADNSISLGKSKTIKERNIKKLLGKFAIYAFLIIVALTCLLPFYSMMITSTHANSDIARKLLLLPGTEFMNNYNRLLDTVPIWRGFVNSLFITVTSTILSLYFSALAGYGFSKFNYKGKNILFMAVLGTMMIPGQLGIIGFFKLMDSFNMLNTYWPIILPSISNAFGIFFMKQMCDSSVPTEILESGRIDGCGELKIFHRLVLPLLMPAVATLGIFSFIGKWNDFLTPMIILFDNDLQPLPVMIASVKSQFSTDFGAMYVGIVISVIPILIFFSIVSKKIISGVTAGALKG</sequence>
<evidence type="ECO:0000256" key="2">
    <source>
        <dbReference type="ARBA" id="ARBA00022448"/>
    </source>
</evidence>
<dbReference type="AlphaFoldDB" id="A0A6H1P9V3"/>
<evidence type="ECO:0000313" key="10">
    <source>
        <dbReference type="Proteomes" id="UP000501868"/>
    </source>
</evidence>
<keyword evidence="4 7" id="KW-0812">Transmembrane</keyword>
<proteinExistence type="inferred from homology"/>
<feature type="transmembrane region" description="Helical" evidence="7">
    <location>
        <begin position="28"/>
        <end position="50"/>
    </location>
</feature>
<dbReference type="SUPFAM" id="SSF161098">
    <property type="entry name" value="MetI-like"/>
    <property type="match status" value="1"/>
</dbReference>
<accession>A0A6H1P9V3</accession>